<feature type="chain" id="PRO_5021736249" description="DUF302 domain-containing protein" evidence="1">
    <location>
        <begin position="33"/>
        <end position="335"/>
    </location>
</feature>
<proteinExistence type="predicted"/>
<evidence type="ECO:0000313" key="3">
    <source>
        <dbReference type="Proteomes" id="UP000322454"/>
    </source>
</evidence>
<evidence type="ECO:0000313" key="2">
    <source>
        <dbReference type="EMBL" id="RZV39957.1"/>
    </source>
</evidence>
<organism evidence="2 3">
    <name type="scientific">Candidatus Acidulodesulfobacterium acidiphilum</name>
    <dbReference type="NCBI Taxonomy" id="2597224"/>
    <lineage>
        <taxon>Bacteria</taxon>
        <taxon>Deltaproteobacteria</taxon>
        <taxon>Candidatus Acidulodesulfobacterales</taxon>
        <taxon>Candidatus Acidulodesulfobacterium</taxon>
    </lineage>
</organism>
<comment type="caution">
    <text evidence="2">The sequence shown here is derived from an EMBL/GenBank/DDBJ whole genome shotgun (WGS) entry which is preliminary data.</text>
</comment>
<evidence type="ECO:0000256" key="1">
    <source>
        <dbReference type="SAM" id="SignalP"/>
    </source>
</evidence>
<dbReference type="Proteomes" id="UP000322454">
    <property type="component" value="Unassembled WGS sequence"/>
</dbReference>
<protein>
    <recommendedName>
        <fullName evidence="4">DUF302 domain-containing protein</fullName>
    </recommendedName>
</protein>
<dbReference type="EMBL" id="SHMQ01000005">
    <property type="protein sequence ID" value="RZV39957.1"/>
    <property type="molecule type" value="Genomic_DNA"/>
</dbReference>
<dbReference type="InterPro" id="IPR035923">
    <property type="entry name" value="TT1751-like_sf"/>
</dbReference>
<feature type="signal peptide" evidence="1">
    <location>
        <begin position="1"/>
        <end position="32"/>
    </location>
</feature>
<dbReference type="SUPFAM" id="SSF103247">
    <property type="entry name" value="TT1751-like"/>
    <property type="match status" value="1"/>
</dbReference>
<name>A0A520XFG9_9DELT</name>
<keyword evidence="1" id="KW-0732">Signal</keyword>
<evidence type="ECO:0008006" key="4">
    <source>
        <dbReference type="Google" id="ProtNLM"/>
    </source>
</evidence>
<dbReference type="AlphaFoldDB" id="A0A520XFG9"/>
<sequence>MKKVMKFFKLKLLFSLVFAFLSVFLIANSVFAADYGVFTNVAVNVPGSISSVTQKVESALNAHNWTVIGKFNTSVPSGDTYHSTVIVATNNVYDKYMVDNGKYPLGAFGLPLRLAVYTTPNQGIVVSMVNLPALARTFSGNSYVAYALEINNYLKGIIRKAIGGTPSNTQYGPMRTGRFPGGIGGGSFPGSVDQISNYSGSTDSNLRGVADLVLKGIGRNKGKWHLVYKIEKPSIGFIEIGVTRNSTERHSIEIDSSARATSSYKFPGIDHSSAYPIEILIYRAGNYTDVSILGEMWRMKYYFADAGMMAFMTHMGMPSSIQGSLKQMILYGLAY</sequence>
<gene>
    <name evidence="2" type="ORF">EVJ48_03285</name>
</gene>
<accession>A0A520XFG9</accession>
<reference evidence="2 3" key="1">
    <citation type="submission" date="2019-01" db="EMBL/GenBank/DDBJ databases">
        <title>Insights into ecological role of a new deltaproteobacterial order Candidatus Sinidesulfobacterales (Sva0485) by metagenomics and metatranscriptomics.</title>
        <authorList>
            <person name="Tan S."/>
            <person name="Liu J."/>
            <person name="Fang Y."/>
            <person name="Hedlund B."/>
            <person name="Lian Z.-H."/>
            <person name="Huang L.-Y."/>
            <person name="Li J.-T."/>
            <person name="Huang L.-N."/>
            <person name="Li W.-J."/>
            <person name="Jiang H.-C."/>
            <person name="Dong H.-L."/>
            <person name="Shu W.-S."/>
        </authorList>
    </citation>
    <scope>NUCLEOTIDE SEQUENCE [LARGE SCALE GENOMIC DNA]</scope>
    <source>
        <strain evidence="2">AP4</strain>
    </source>
</reference>
<dbReference type="Gene3D" id="3.30.310.70">
    <property type="entry name" value="TT1751-like domain"/>
    <property type="match status" value="1"/>
</dbReference>